<feature type="signal peptide" evidence="2">
    <location>
        <begin position="1"/>
        <end position="19"/>
    </location>
</feature>
<feature type="region of interest" description="Disordered" evidence="1">
    <location>
        <begin position="263"/>
        <end position="330"/>
    </location>
</feature>
<dbReference type="SMART" id="SM00287">
    <property type="entry name" value="SH3b"/>
    <property type="match status" value="2"/>
</dbReference>
<proteinExistence type="predicted"/>
<feature type="chain" id="PRO_5002895179" evidence="2">
    <location>
        <begin position="20"/>
        <end position="409"/>
    </location>
</feature>
<dbReference type="PANTHER" id="PTHR34408">
    <property type="entry name" value="FAMILY PROTEIN, PUTATIVE-RELATED"/>
    <property type="match status" value="1"/>
</dbReference>
<reference evidence="4 5" key="1">
    <citation type="journal article" date="2011" name="J. Bacteriol.">
        <title>Genome sequence of 'Pedosphaera parvula' Ellin514, an aerobic Verrucomicrobial isolate from pasture soil.</title>
        <authorList>
            <person name="Kant R."/>
            <person name="van Passel M.W."/>
            <person name="Sangwan P."/>
            <person name="Palva A."/>
            <person name="Lucas S."/>
            <person name="Copeland A."/>
            <person name="Lapidus A."/>
            <person name="Glavina Del Rio T."/>
            <person name="Dalin E."/>
            <person name="Tice H."/>
            <person name="Bruce D."/>
            <person name="Goodwin L."/>
            <person name="Pitluck S."/>
            <person name="Chertkov O."/>
            <person name="Larimer F.W."/>
            <person name="Land M.L."/>
            <person name="Hauser L."/>
            <person name="Brettin T.S."/>
            <person name="Detter J.C."/>
            <person name="Han S."/>
            <person name="de Vos W.M."/>
            <person name="Janssen P.H."/>
            <person name="Smidt H."/>
        </authorList>
    </citation>
    <scope>NUCLEOTIDE SEQUENCE [LARGE SCALE GENOMIC DNA]</scope>
    <source>
        <strain evidence="4 5">Ellin514</strain>
    </source>
</reference>
<dbReference type="STRING" id="320771.Cflav_PD0324"/>
<protein>
    <submittedName>
        <fullName evidence="4">SH3 type 3 domain protein</fullName>
    </submittedName>
</protein>
<dbReference type="Gene3D" id="2.30.30.40">
    <property type="entry name" value="SH3 Domains"/>
    <property type="match status" value="2"/>
</dbReference>
<dbReference type="PROSITE" id="PS51781">
    <property type="entry name" value="SH3B"/>
    <property type="match status" value="1"/>
</dbReference>
<evidence type="ECO:0000256" key="2">
    <source>
        <dbReference type="SAM" id="SignalP"/>
    </source>
</evidence>
<organism evidence="4 5">
    <name type="scientific">Pedosphaera parvula (strain Ellin514)</name>
    <dbReference type="NCBI Taxonomy" id="320771"/>
    <lineage>
        <taxon>Bacteria</taxon>
        <taxon>Pseudomonadati</taxon>
        <taxon>Verrucomicrobiota</taxon>
        <taxon>Pedosphaerae</taxon>
        <taxon>Pedosphaerales</taxon>
        <taxon>Pedosphaeraceae</taxon>
        <taxon>Pedosphaera</taxon>
    </lineage>
</organism>
<feature type="region of interest" description="Disordered" evidence="1">
    <location>
        <begin position="21"/>
        <end position="111"/>
    </location>
</feature>
<feature type="compositionally biased region" description="Low complexity" evidence="1">
    <location>
        <begin position="34"/>
        <end position="46"/>
    </location>
</feature>
<evidence type="ECO:0000313" key="4">
    <source>
        <dbReference type="EMBL" id="EEF57315.1"/>
    </source>
</evidence>
<dbReference type="RefSeq" id="WP_007418643.1">
    <property type="nucleotide sequence ID" value="NZ_ABOX02000074.1"/>
</dbReference>
<feature type="compositionally biased region" description="Pro residues" evidence="1">
    <location>
        <begin position="284"/>
        <end position="309"/>
    </location>
</feature>
<gene>
    <name evidence="4" type="ORF">Cflav_PD0324</name>
</gene>
<dbReference type="InterPro" id="IPR003646">
    <property type="entry name" value="SH3-like_bac-type"/>
</dbReference>
<feature type="domain" description="SH3b" evidence="3">
    <location>
        <begin position="189"/>
        <end position="252"/>
    </location>
</feature>
<feature type="compositionally biased region" description="Pro residues" evidence="1">
    <location>
        <begin position="24"/>
        <end position="33"/>
    </location>
</feature>
<name>B9XS60_PEDPL</name>
<dbReference type="EMBL" id="ABOX02000074">
    <property type="protein sequence ID" value="EEF57315.1"/>
    <property type="molecule type" value="Genomic_DNA"/>
</dbReference>
<keyword evidence="2" id="KW-0732">Signal</keyword>
<feature type="compositionally biased region" description="Basic residues" evidence="1">
    <location>
        <begin position="79"/>
        <end position="88"/>
    </location>
</feature>
<feature type="compositionally biased region" description="Pro residues" evidence="1">
    <location>
        <begin position="267"/>
        <end position="276"/>
    </location>
</feature>
<accession>B9XS60</accession>
<keyword evidence="5" id="KW-1185">Reference proteome</keyword>
<comment type="caution">
    <text evidence="4">The sequence shown here is derived from an EMBL/GenBank/DDBJ whole genome shotgun (WGS) entry which is preliminary data.</text>
</comment>
<dbReference type="Pfam" id="PF08239">
    <property type="entry name" value="SH3_3"/>
    <property type="match status" value="1"/>
</dbReference>
<feature type="compositionally biased region" description="Low complexity" evidence="1">
    <location>
        <begin position="57"/>
        <end position="78"/>
    </location>
</feature>
<dbReference type="AlphaFoldDB" id="B9XS60"/>
<evidence type="ECO:0000313" key="5">
    <source>
        <dbReference type="Proteomes" id="UP000003688"/>
    </source>
</evidence>
<evidence type="ECO:0000259" key="3">
    <source>
        <dbReference type="PROSITE" id="PS51781"/>
    </source>
</evidence>
<feature type="compositionally biased region" description="Pro residues" evidence="1">
    <location>
        <begin position="47"/>
        <end position="56"/>
    </location>
</feature>
<sequence length="409" mass="42255" precursor="true">MKMKYGLILAGLLSTGVMAQVPSNTPPSLPPVPDSGASVPPAVSTPAPAPATPGPLPSDTTVTTPAPADAGTNLPAAKPAKKSSKKKTDKAAKKSTEKKEAKAAKPAVAPKEEAAPLALNQPAVAKQDHVNVRGQANINSEVIAHLKKDQVVTVLEEITLKHPKTDEPAKWAKIALPSDTHVYVNSAFLDNGTVKPAKLNLRTGPGENYSVAGLLHKGDAVKAVGNKGDWTEIEAPTNAFAFVAAHLLAPAPATPPVEIAAANTPAPAAPAPPTPAPVENNPPVAAPPTEVPSTPPAVVPTPEPPPVAVAPPVVTPALPTPPAPEEPPAKRVVQREGIVTGTVSIQAPTYFQLKSINNGGVIDYLYSDSTNLVLKRFKGKKVMVSGEEGLDERWPNTPVLTVQSIQPVE</sequence>
<dbReference type="InterPro" id="IPR052354">
    <property type="entry name" value="Cell_Wall_Dynamics_Protein"/>
</dbReference>
<dbReference type="PANTHER" id="PTHR34408:SF1">
    <property type="entry name" value="GLYCOSYL HYDROLASE FAMILY 19 DOMAIN-CONTAINING PROTEIN HI_1415"/>
    <property type="match status" value="1"/>
</dbReference>
<evidence type="ECO:0000256" key="1">
    <source>
        <dbReference type="SAM" id="MobiDB-lite"/>
    </source>
</evidence>
<dbReference type="Proteomes" id="UP000003688">
    <property type="component" value="Unassembled WGS sequence"/>
</dbReference>
<feature type="compositionally biased region" description="Basic and acidic residues" evidence="1">
    <location>
        <begin position="89"/>
        <end position="103"/>
    </location>
</feature>